<accession>A0A9N8EZP1</accession>
<proteinExistence type="predicted"/>
<organism evidence="3 4">
    <name type="scientific">Seminavis robusta</name>
    <dbReference type="NCBI Taxonomy" id="568900"/>
    <lineage>
        <taxon>Eukaryota</taxon>
        <taxon>Sar</taxon>
        <taxon>Stramenopiles</taxon>
        <taxon>Ochrophyta</taxon>
        <taxon>Bacillariophyta</taxon>
        <taxon>Bacillariophyceae</taxon>
        <taxon>Bacillariophycidae</taxon>
        <taxon>Naviculales</taxon>
        <taxon>Naviculaceae</taxon>
        <taxon>Seminavis</taxon>
    </lineage>
</organism>
<keyword evidence="4" id="KW-1185">Reference proteome</keyword>
<feature type="compositionally biased region" description="Acidic residues" evidence="1">
    <location>
        <begin position="28"/>
        <end position="55"/>
    </location>
</feature>
<dbReference type="AlphaFoldDB" id="A0A9N8EZP1"/>
<dbReference type="OrthoDB" id="75724at2759"/>
<evidence type="ECO:0000259" key="2">
    <source>
        <dbReference type="Pfam" id="PF00650"/>
    </source>
</evidence>
<dbReference type="Proteomes" id="UP001153069">
    <property type="component" value="Unassembled WGS sequence"/>
</dbReference>
<dbReference type="EMBL" id="CAICTM010002782">
    <property type="protein sequence ID" value="CAB9530196.1"/>
    <property type="molecule type" value="Genomic_DNA"/>
</dbReference>
<comment type="caution">
    <text evidence="3">The sequence shown here is derived from an EMBL/GenBank/DDBJ whole genome shotgun (WGS) entry which is preliminary data.</text>
</comment>
<dbReference type="InterPro" id="IPR001251">
    <property type="entry name" value="CRAL-TRIO_dom"/>
</dbReference>
<feature type="domain" description="CRAL-TRIO" evidence="2">
    <location>
        <begin position="132"/>
        <end position="232"/>
    </location>
</feature>
<evidence type="ECO:0000313" key="4">
    <source>
        <dbReference type="Proteomes" id="UP001153069"/>
    </source>
</evidence>
<reference evidence="3" key="1">
    <citation type="submission" date="2020-06" db="EMBL/GenBank/DDBJ databases">
        <authorList>
            <consortium name="Plant Systems Biology data submission"/>
        </authorList>
    </citation>
    <scope>NUCLEOTIDE SEQUENCE</scope>
    <source>
        <strain evidence="3">D6</strain>
    </source>
</reference>
<dbReference type="Gene3D" id="3.40.525.10">
    <property type="entry name" value="CRAL-TRIO lipid binding domain"/>
    <property type="match status" value="1"/>
</dbReference>
<evidence type="ECO:0000256" key="1">
    <source>
        <dbReference type="SAM" id="MobiDB-lite"/>
    </source>
</evidence>
<evidence type="ECO:0000313" key="3">
    <source>
        <dbReference type="EMBL" id="CAB9530196.1"/>
    </source>
</evidence>
<dbReference type="Pfam" id="PF00650">
    <property type="entry name" value="CRAL_TRIO"/>
    <property type="match status" value="1"/>
</dbReference>
<name>A0A9N8EZP1_9STRA</name>
<protein>
    <recommendedName>
        <fullName evidence="2">CRAL-TRIO domain-containing protein</fullName>
    </recommendedName>
</protein>
<dbReference type="InterPro" id="IPR036865">
    <property type="entry name" value="CRAL-TRIO_dom_sf"/>
</dbReference>
<gene>
    <name evidence="3" type="ORF">SEMRO_2784_G336980.1</name>
</gene>
<dbReference type="SUPFAM" id="SSF52087">
    <property type="entry name" value="CRAL/TRIO domain"/>
    <property type="match status" value="1"/>
</dbReference>
<feature type="region of interest" description="Disordered" evidence="1">
    <location>
        <begin position="1"/>
        <end position="59"/>
    </location>
</feature>
<sequence length="276" mass="31845">MEQLHQDEAGNLELLGAASERLPYGNDDGSEDDDDEEEDEDESEEEIEDDPDPPDPTEANLATALERIGRIQEYQKDHKIPTSYHAICNLVARTFQDVVPGHYMSFSYHQAGGSYVVAIDMRKFGRNVLQDREKLTSWVGTAWMLYVAQQPDFEAIRNGVTYLFECSDYDWKDKDMFNISCTKMITELESIYPVHVQSMRFYNAGMFLNLLLSMSRRMLPPQISRKFHVKGYDPQRGYLDQLFVAPNLESTNQRNLARVRNALQIRFDNEASFSLD</sequence>